<evidence type="ECO:0008006" key="3">
    <source>
        <dbReference type="Google" id="ProtNLM"/>
    </source>
</evidence>
<dbReference type="AlphaFoldDB" id="A0AA36JH22"/>
<accession>A0AA36JH22</accession>
<dbReference type="EMBL" id="CAUJNA010003616">
    <property type="protein sequence ID" value="CAJ1406082.1"/>
    <property type="molecule type" value="Genomic_DNA"/>
</dbReference>
<sequence length="797" mass="87653">MDPVPSLQSNRGVGGAGRCICLPCCYVHGVQRAKSPPATPLSTFRTWGTGQSSPWGHAMWAVWLLVPAVAALPCEERQAWQQIQQQLRQMLPRYSGRLSFVHIQEDVPMATALHKNVMNLSVPPVLLQPQVPIPWEGEWSFCHSGLLSVKLFLVMLGITGKSAHAADLSAALAAEVLKAPWLEILGSGWPVFRLFATLHRWASPHMDPKGAEISPHGRAALASASAMVSHCDAAEAGAARQARRGFAAGDGDTAEVEEAFALREKKMEKDCFWTVHVNRSLGGHLGELEASQAFASCAARPDCAGVMLSSSAGSLRLGEPLLESAPGLEAHVRWCLPWVATEGTEGGAGALCPFAPTVGLLGTALRRLGNGRTMEKFAPELVAQANLEVSTFSAQFGAGAAGREAWSTQWPLWKVLGQLQQRLDLLTDPIGASPGTTVLPALQHALGFDDEAWLVLLRELEESSKQAKLPTSLRERVKCMSGSSCAAEFFARLHLMLYSSDSLPLRDQIFMNNEDPLLPELMLNSKRKDFNDVKELEYDWKAIVDDVRNNRHETGETSRIDAMKALMPIDHPLQVDRMQLANFILEVKDEIVASGPMTRCLEWDQPFLLAHAFAAHCRWMDVYSYSEPHPSEPRLGLPGRQEFPSGTIHYWGDMEVPENFGVDPGTMDLILCPFVFEHVSRPWVAMRTLADSLRPGGFILWAAPMFQRYHGSPHDYYRYTPNGAKALATHAGLEVVRLYSPGDLSLVSGVLMGMLLPYWSVDQVLHESDPVERDDAPRHPLNVFALLRKPGSRPVSH</sequence>
<dbReference type="Gene3D" id="3.40.50.150">
    <property type="entry name" value="Vaccinia Virus protein VP39"/>
    <property type="match status" value="1"/>
</dbReference>
<dbReference type="Proteomes" id="UP001178507">
    <property type="component" value="Unassembled WGS sequence"/>
</dbReference>
<evidence type="ECO:0000313" key="2">
    <source>
        <dbReference type="Proteomes" id="UP001178507"/>
    </source>
</evidence>
<keyword evidence="2" id="KW-1185">Reference proteome</keyword>
<evidence type="ECO:0000313" key="1">
    <source>
        <dbReference type="EMBL" id="CAJ1406082.1"/>
    </source>
</evidence>
<proteinExistence type="predicted"/>
<reference evidence="1" key="1">
    <citation type="submission" date="2023-08" db="EMBL/GenBank/DDBJ databases">
        <authorList>
            <person name="Chen Y."/>
            <person name="Shah S."/>
            <person name="Dougan E. K."/>
            <person name="Thang M."/>
            <person name="Chan C."/>
        </authorList>
    </citation>
    <scope>NUCLEOTIDE SEQUENCE</scope>
</reference>
<protein>
    <recommendedName>
        <fullName evidence="3">Methyltransferase type 11 domain-containing protein</fullName>
    </recommendedName>
</protein>
<gene>
    <name evidence="1" type="ORF">EVOR1521_LOCUS28138</name>
</gene>
<name>A0AA36JH22_9DINO</name>
<organism evidence="1 2">
    <name type="scientific">Effrenium voratum</name>
    <dbReference type="NCBI Taxonomy" id="2562239"/>
    <lineage>
        <taxon>Eukaryota</taxon>
        <taxon>Sar</taxon>
        <taxon>Alveolata</taxon>
        <taxon>Dinophyceae</taxon>
        <taxon>Suessiales</taxon>
        <taxon>Symbiodiniaceae</taxon>
        <taxon>Effrenium</taxon>
    </lineage>
</organism>
<dbReference type="InterPro" id="IPR029063">
    <property type="entry name" value="SAM-dependent_MTases_sf"/>
</dbReference>
<comment type="caution">
    <text evidence="1">The sequence shown here is derived from an EMBL/GenBank/DDBJ whole genome shotgun (WGS) entry which is preliminary data.</text>
</comment>
<dbReference type="SUPFAM" id="SSF53335">
    <property type="entry name" value="S-adenosyl-L-methionine-dependent methyltransferases"/>
    <property type="match status" value="1"/>
</dbReference>